<dbReference type="InterPro" id="IPR043325">
    <property type="entry name" value="LTSS"/>
</dbReference>
<dbReference type="InterPro" id="IPR036312">
    <property type="entry name" value="Bifun_inhib/LTP/seed_sf"/>
</dbReference>
<accession>A0ABM0ZMY7</accession>
<keyword evidence="13" id="KW-1185">Reference proteome</keyword>
<reference evidence="13" key="1">
    <citation type="journal article" date="2014" name="Nat. Commun.">
        <title>The emerging biofuel crop Camelina sativa retains a highly undifferentiated hexaploid genome structure.</title>
        <authorList>
            <person name="Kagale S."/>
            <person name="Koh C."/>
            <person name="Nixon J."/>
            <person name="Bollina V."/>
            <person name="Clarke W.E."/>
            <person name="Tuteja R."/>
            <person name="Spillane C."/>
            <person name="Robinson S.J."/>
            <person name="Links M.G."/>
            <person name="Clarke C."/>
            <person name="Higgins E.E."/>
            <person name="Huebert T."/>
            <person name="Sharpe A.G."/>
            <person name="Parkin I.A."/>
        </authorList>
    </citation>
    <scope>NUCLEOTIDE SEQUENCE [LARGE SCALE GENOMIC DNA]</scope>
    <source>
        <strain evidence="13">cv. DH55</strain>
    </source>
</reference>
<evidence type="ECO:0000256" key="8">
    <source>
        <dbReference type="ARBA" id="ARBA00023180"/>
    </source>
</evidence>
<dbReference type="PRINTS" id="PR00382">
    <property type="entry name" value="LIPIDTRNSFER"/>
</dbReference>
<keyword evidence="4" id="KW-0336">GPI-anchor</keyword>
<keyword evidence="8" id="KW-0325">Glycoprotein</keyword>
<protein>
    <submittedName>
        <fullName evidence="14">Protein YLS3-like</fullName>
    </submittedName>
</protein>
<evidence type="ECO:0000259" key="12">
    <source>
        <dbReference type="SMART" id="SM00499"/>
    </source>
</evidence>
<evidence type="ECO:0000313" key="14">
    <source>
        <dbReference type="RefSeq" id="XP_010518027.1"/>
    </source>
</evidence>
<dbReference type="SMART" id="SM00499">
    <property type="entry name" value="AAI"/>
    <property type="match status" value="1"/>
</dbReference>
<evidence type="ECO:0000256" key="11">
    <source>
        <dbReference type="SAM" id="SignalP"/>
    </source>
</evidence>
<evidence type="ECO:0000256" key="4">
    <source>
        <dbReference type="ARBA" id="ARBA00022622"/>
    </source>
</evidence>
<evidence type="ECO:0000256" key="6">
    <source>
        <dbReference type="ARBA" id="ARBA00023136"/>
    </source>
</evidence>
<feature type="domain" description="Bifunctional inhibitor/plant lipid transfer protein/seed storage helical" evidence="12">
    <location>
        <begin position="35"/>
        <end position="112"/>
    </location>
</feature>
<evidence type="ECO:0000256" key="5">
    <source>
        <dbReference type="ARBA" id="ARBA00022729"/>
    </source>
</evidence>
<dbReference type="InterPro" id="IPR000528">
    <property type="entry name" value="Plant_nsLTP"/>
</dbReference>
<keyword evidence="7" id="KW-1015">Disulfide bond</keyword>
<name>A0ABM0ZMY7_CAMSA</name>
<dbReference type="Pfam" id="PF14368">
    <property type="entry name" value="LTP_2"/>
    <property type="match status" value="1"/>
</dbReference>
<dbReference type="CDD" id="cd00010">
    <property type="entry name" value="AAI_LTSS"/>
    <property type="match status" value="1"/>
</dbReference>
<dbReference type="Proteomes" id="UP000694864">
    <property type="component" value="Chromosome 6"/>
</dbReference>
<dbReference type="InterPro" id="IPR016140">
    <property type="entry name" value="Bifunc_inhib/LTP/seed_store"/>
</dbReference>
<keyword evidence="5 11" id="KW-0732">Signal</keyword>
<sequence length="187" mass="20320">MESWRIILVAISIALTMATTVVGGGEDKAKNEEQCREERLSMGTCLPYMKGQAKSPTPGCCSGLKQILDSEKKCICVIIQDRNDPALGLQINISLSYTLPSVCHVTADVAKCPAFLHLDPKSPEAQVFYLIDQALHKIGLASDPPSPSVPPTAGSDNNNSGRTTQLFGKRWLVVAHFFVIFCIFILV</sequence>
<evidence type="ECO:0000256" key="9">
    <source>
        <dbReference type="ARBA" id="ARBA00023288"/>
    </source>
</evidence>
<dbReference type="GeneID" id="104793369"/>
<feature type="transmembrane region" description="Helical" evidence="10">
    <location>
        <begin position="167"/>
        <end position="186"/>
    </location>
</feature>
<organism evidence="13 14">
    <name type="scientific">Camelina sativa</name>
    <name type="common">False flax</name>
    <name type="synonym">Myagrum sativum</name>
    <dbReference type="NCBI Taxonomy" id="90675"/>
    <lineage>
        <taxon>Eukaryota</taxon>
        <taxon>Viridiplantae</taxon>
        <taxon>Streptophyta</taxon>
        <taxon>Embryophyta</taxon>
        <taxon>Tracheophyta</taxon>
        <taxon>Spermatophyta</taxon>
        <taxon>Magnoliopsida</taxon>
        <taxon>eudicotyledons</taxon>
        <taxon>Gunneridae</taxon>
        <taxon>Pentapetalae</taxon>
        <taxon>rosids</taxon>
        <taxon>malvids</taxon>
        <taxon>Brassicales</taxon>
        <taxon>Brassicaceae</taxon>
        <taxon>Camelineae</taxon>
        <taxon>Camelina</taxon>
    </lineage>
</organism>
<evidence type="ECO:0000256" key="1">
    <source>
        <dbReference type="ARBA" id="ARBA00004609"/>
    </source>
</evidence>
<feature type="signal peptide" evidence="11">
    <location>
        <begin position="1"/>
        <end position="18"/>
    </location>
</feature>
<keyword evidence="9" id="KW-0449">Lipoprotein</keyword>
<evidence type="ECO:0000256" key="7">
    <source>
        <dbReference type="ARBA" id="ARBA00023157"/>
    </source>
</evidence>
<comment type="similarity">
    <text evidence="2">Belongs to the plant LTP family.</text>
</comment>
<evidence type="ECO:0000256" key="3">
    <source>
        <dbReference type="ARBA" id="ARBA00022475"/>
    </source>
</evidence>
<keyword evidence="10" id="KW-1133">Transmembrane helix</keyword>
<keyword evidence="10" id="KW-0812">Transmembrane</keyword>
<feature type="chain" id="PRO_5047517803" evidence="11">
    <location>
        <begin position="19"/>
        <end position="187"/>
    </location>
</feature>
<dbReference type="SUPFAM" id="SSF47699">
    <property type="entry name" value="Bifunctional inhibitor/lipid-transfer protein/seed storage 2S albumin"/>
    <property type="match status" value="1"/>
</dbReference>
<dbReference type="RefSeq" id="XP_010518027.1">
    <property type="nucleotide sequence ID" value="XM_010519725.2"/>
</dbReference>
<reference evidence="14" key="2">
    <citation type="submission" date="2025-08" db="UniProtKB">
        <authorList>
            <consortium name="RefSeq"/>
        </authorList>
    </citation>
    <scope>IDENTIFICATION</scope>
    <source>
        <tissue evidence="14">Leaf</tissue>
    </source>
</reference>
<gene>
    <name evidence="14" type="primary">LOC104793369</name>
</gene>
<comment type="subcellular location">
    <subcellularLocation>
        <location evidence="1">Cell membrane</location>
        <topology evidence="1">Lipid-anchor</topology>
        <topology evidence="1">GPI-anchor</topology>
    </subcellularLocation>
</comment>
<keyword evidence="3" id="KW-1003">Cell membrane</keyword>
<keyword evidence="6 10" id="KW-0472">Membrane</keyword>
<dbReference type="Gene3D" id="1.10.110.10">
    <property type="entry name" value="Plant lipid-transfer and hydrophobic proteins"/>
    <property type="match status" value="1"/>
</dbReference>
<evidence type="ECO:0000256" key="10">
    <source>
        <dbReference type="SAM" id="Phobius"/>
    </source>
</evidence>
<dbReference type="PANTHER" id="PTHR33044">
    <property type="entry name" value="BIFUNCTIONAL INHIBITOR/LIPID-TRANSFER PROTEIN/SEED STORAGE 2S ALBUMIN SUPERFAMILY PROTEIN-RELATED"/>
    <property type="match status" value="1"/>
</dbReference>
<proteinExistence type="inferred from homology"/>
<evidence type="ECO:0000256" key="2">
    <source>
        <dbReference type="ARBA" id="ARBA00009748"/>
    </source>
</evidence>
<evidence type="ECO:0000313" key="13">
    <source>
        <dbReference type="Proteomes" id="UP000694864"/>
    </source>
</evidence>